<dbReference type="HOGENOM" id="CLU_121334_2_3_0"/>
<dbReference type="Pfam" id="PF03334">
    <property type="entry name" value="PhaG_MnhG_YufB"/>
    <property type="match status" value="1"/>
</dbReference>
<dbReference type="InterPro" id="IPR005133">
    <property type="entry name" value="PhaG_MnhG_YufB"/>
</dbReference>
<organism evidence="2 3">
    <name type="scientific">Vecturithrix granuli</name>
    <dbReference type="NCBI Taxonomy" id="1499967"/>
    <lineage>
        <taxon>Bacteria</taxon>
        <taxon>Candidatus Moduliflexota</taxon>
        <taxon>Candidatus Vecturitrichia</taxon>
        <taxon>Candidatus Vecturitrichales</taxon>
        <taxon>Candidatus Vecturitrichaceae</taxon>
        <taxon>Candidatus Vecturithrix</taxon>
    </lineage>
</organism>
<dbReference type="STRING" id="1499967.U27_02893"/>
<dbReference type="PANTHER" id="PTHR34703:SF1">
    <property type="entry name" value="ANTIPORTER SUBUNIT MNHG2-RELATED"/>
    <property type="match status" value="1"/>
</dbReference>
<dbReference type="PANTHER" id="PTHR34703">
    <property type="entry name" value="ANTIPORTER SUBUNIT MNHG2-RELATED"/>
    <property type="match status" value="1"/>
</dbReference>
<name>A0A081BUC7_VECG1</name>
<proteinExistence type="predicted"/>
<keyword evidence="1" id="KW-0472">Membrane</keyword>
<dbReference type="eggNOG" id="COG1320">
    <property type="taxonomic scope" value="Bacteria"/>
</dbReference>
<gene>
    <name evidence="2" type="ORF">U27_02893</name>
</gene>
<evidence type="ECO:0000313" key="2">
    <source>
        <dbReference type="EMBL" id="GAK55932.1"/>
    </source>
</evidence>
<keyword evidence="1" id="KW-1133">Transmembrane helix</keyword>
<dbReference type="NCBIfam" id="TIGR01300">
    <property type="entry name" value="CPA3_mnhG_phaG"/>
    <property type="match status" value="1"/>
</dbReference>
<dbReference type="AlphaFoldDB" id="A0A081BUC7"/>
<reference evidence="2 3" key="1">
    <citation type="journal article" date="2015" name="PeerJ">
        <title>First genomic representation of candidate bacterial phylum KSB3 points to enhanced environmental sensing as a trigger of wastewater bulking.</title>
        <authorList>
            <person name="Sekiguchi Y."/>
            <person name="Ohashi A."/>
            <person name="Parks D.H."/>
            <person name="Yamauchi T."/>
            <person name="Tyson G.W."/>
            <person name="Hugenholtz P."/>
        </authorList>
    </citation>
    <scope>NUCLEOTIDE SEQUENCE [LARGE SCALE GENOMIC DNA]</scope>
</reference>
<keyword evidence="1" id="KW-0812">Transmembrane</keyword>
<dbReference type="GO" id="GO:0015385">
    <property type="term" value="F:sodium:proton antiporter activity"/>
    <property type="evidence" value="ECO:0007669"/>
    <property type="project" value="TreeGrafter"/>
</dbReference>
<evidence type="ECO:0000256" key="1">
    <source>
        <dbReference type="SAM" id="Phobius"/>
    </source>
</evidence>
<dbReference type="Proteomes" id="UP000030661">
    <property type="component" value="Unassembled WGS sequence"/>
</dbReference>
<dbReference type="EMBL" id="DF820464">
    <property type="protein sequence ID" value="GAK55932.1"/>
    <property type="molecule type" value="Genomic_DNA"/>
</dbReference>
<protein>
    <submittedName>
        <fullName evidence="2">Monovalent cation/proton antiporter, MnhG/PhaG subunit</fullName>
    </submittedName>
</protein>
<feature type="transmembrane region" description="Helical" evidence="1">
    <location>
        <begin position="36"/>
        <end position="65"/>
    </location>
</feature>
<keyword evidence="3" id="KW-1185">Reference proteome</keyword>
<accession>A0A081BUC7</accession>
<sequence>MGFGIFFMFIGTIGVLRFPDVYTRLHASSKCGTTGVISIFLGLMVFKGFSHISLQIAVIAFFIFLTNPVSSHAIGKSAHDSKVTMWVKRKMLK</sequence>
<evidence type="ECO:0000313" key="3">
    <source>
        <dbReference type="Proteomes" id="UP000030661"/>
    </source>
</evidence>